<feature type="region of interest" description="Disordered" evidence="1">
    <location>
        <begin position="35"/>
        <end position="74"/>
    </location>
</feature>
<organism evidence="2 3">
    <name type="scientific">Stieleria marina</name>
    <dbReference type="NCBI Taxonomy" id="1930275"/>
    <lineage>
        <taxon>Bacteria</taxon>
        <taxon>Pseudomonadati</taxon>
        <taxon>Planctomycetota</taxon>
        <taxon>Planctomycetia</taxon>
        <taxon>Pirellulales</taxon>
        <taxon>Pirellulaceae</taxon>
        <taxon>Stieleria</taxon>
    </lineage>
</organism>
<dbReference type="Pfam" id="PF07585">
    <property type="entry name" value="BBP7"/>
    <property type="match status" value="1"/>
</dbReference>
<dbReference type="Proteomes" id="UP000319817">
    <property type="component" value="Chromosome"/>
</dbReference>
<accession>A0A517NWE1</accession>
<keyword evidence="3" id="KW-1185">Reference proteome</keyword>
<protein>
    <submittedName>
        <fullName evidence="2">Uncharacterized protein</fullName>
    </submittedName>
</protein>
<dbReference type="RefSeq" id="WP_145419288.1">
    <property type="nucleotide sequence ID" value="NZ_CP036526.1"/>
</dbReference>
<evidence type="ECO:0000313" key="3">
    <source>
        <dbReference type="Proteomes" id="UP000319817"/>
    </source>
</evidence>
<gene>
    <name evidence="2" type="ORF">K239x_34530</name>
</gene>
<evidence type="ECO:0000313" key="2">
    <source>
        <dbReference type="EMBL" id="QDT11455.1"/>
    </source>
</evidence>
<reference evidence="2 3" key="1">
    <citation type="submission" date="2019-02" db="EMBL/GenBank/DDBJ databases">
        <title>Deep-cultivation of Planctomycetes and their phenomic and genomic characterization uncovers novel biology.</title>
        <authorList>
            <person name="Wiegand S."/>
            <person name="Jogler M."/>
            <person name="Boedeker C."/>
            <person name="Pinto D."/>
            <person name="Vollmers J."/>
            <person name="Rivas-Marin E."/>
            <person name="Kohn T."/>
            <person name="Peeters S.H."/>
            <person name="Heuer A."/>
            <person name="Rast P."/>
            <person name="Oberbeckmann S."/>
            <person name="Bunk B."/>
            <person name="Jeske O."/>
            <person name="Meyerdierks A."/>
            <person name="Storesund J.E."/>
            <person name="Kallscheuer N."/>
            <person name="Luecker S."/>
            <person name="Lage O.M."/>
            <person name="Pohl T."/>
            <person name="Merkel B.J."/>
            <person name="Hornburger P."/>
            <person name="Mueller R.-W."/>
            <person name="Bruemmer F."/>
            <person name="Labrenz M."/>
            <person name="Spormann A.M."/>
            <person name="Op den Camp H."/>
            <person name="Overmann J."/>
            <person name="Amann R."/>
            <person name="Jetten M.S.M."/>
            <person name="Mascher T."/>
            <person name="Medema M.H."/>
            <person name="Devos D.P."/>
            <person name="Kaster A.-K."/>
            <person name="Ovreas L."/>
            <person name="Rohde M."/>
            <person name="Galperin M.Y."/>
            <person name="Jogler C."/>
        </authorList>
    </citation>
    <scope>NUCLEOTIDE SEQUENCE [LARGE SCALE GENOMIC DNA]</scope>
    <source>
        <strain evidence="2 3">K23_9</strain>
    </source>
</reference>
<sequence>MSVTIHSSHTLVNPVPNLKTSLCLAMTIATLVASQAPAQQNTRSTSVRNTEQAARASWTPTRGRSTAPVNSSDQRVVANTAANQQAAGLVPAPVRRVATNQRVVKTQTGVRQASHHSRTANHNGAVRQTSHAVRGRLPASAMPVGTVISHGPVMDAPLVDGGVYETDAYPLDGQISMAPVHGGGIACDCGAPSCGLEAACGVEAIGCGCGAGGCDGGCDSMGCGSGGCTTGCGGNCSMCGELTSDRAWRPAITLRLPQDGWASFEALHWYQDGMRLPALVTTSGENTARADAGVLGQSGTRTLFGGEDVLDHRFDGFRTRFGFWFDRCHTWGLGAEYFNIGQESETFSHTSSGTPILARPFFNTTTGLEDSELVAFPGIVSGNVTARASSELFGGGFHLRHLRCCQEGCKSWLFCGCKSHYCSRSETMIGYRYLQLDEDVSITENLVGINPTGNFAIRDSFDTRNQFNGVDLGWKYRVTRGYWTYDAMLRLAVGNTRQTVRIDGQTTITDPNNPPATTSEGGLLAQSSNIGLHKQDEFSVVPEFNANIGYQLTDHLRATFGYTFIYWSNVVRPGDHISTDLNTGLLPPAVTPLTGVSRPAFAFDTTDYWAQGLSYGFEYRW</sequence>
<dbReference type="AlphaFoldDB" id="A0A517NWE1"/>
<name>A0A517NWE1_9BACT</name>
<dbReference type="OrthoDB" id="8212403at2"/>
<evidence type="ECO:0000256" key="1">
    <source>
        <dbReference type="SAM" id="MobiDB-lite"/>
    </source>
</evidence>
<dbReference type="InterPro" id="IPR011446">
    <property type="entry name" value="BBP7"/>
</dbReference>
<proteinExistence type="predicted"/>
<feature type="region of interest" description="Disordered" evidence="1">
    <location>
        <begin position="106"/>
        <end position="128"/>
    </location>
</feature>
<dbReference type="EMBL" id="CP036526">
    <property type="protein sequence ID" value="QDT11455.1"/>
    <property type="molecule type" value="Genomic_DNA"/>
</dbReference>